<dbReference type="Proteomes" id="UP000070371">
    <property type="component" value="Chromosome"/>
</dbReference>
<dbReference type="OrthoDB" id="8456171at2"/>
<evidence type="ECO:0000313" key="5">
    <source>
        <dbReference type="Proteomes" id="UP000070371"/>
    </source>
</evidence>
<gene>
    <name evidence="4" type="ORF">RC74_04990</name>
</gene>
<keyword evidence="2" id="KW-1133">Transmembrane helix</keyword>
<evidence type="ECO:0000259" key="3">
    <source>
        <dbReference type="Pfam" id="PF14326"/>
    </source>
</evidence>
<organism evidence="4 5">
    <name type="scientific">Falsihalocynthiibacter arcticus</name>
    <dbReference type="NCBI Taxonomy" id="1579316"/>
    <lineage>
        <taxon>Bacteria</taxon>
        <taxon>Pseudomonadati</taxon>
        <taxon>Pseudomonadota</taxon>
        <taxon>Alphaproteobacteria</taxon>
        <taxon>Rhodobacterales</taxon>
        <taxon>Roseobacteraceae</taxon>
        <taxon>Falsihalocynthiibacter</taxon>
    </lineage>
</organism>
<sequence>MNTQSKTFWLAAIAASVALHFVALGGIAYLVTPDPFEAQNLPKSQIDIKTQDVKRVAAQETQTAPETATESTPESKTLGQGAFPKSNAAPLQTAGLSVPTKPLPSQKTSPSEVPTLPTAAVVPQKTQIATSLPKAVAEAAKPPPSTTIKSTQARGETSAQLEAPAQESNAIPATGEASISTSPSDQAIPSASLDIPSEKGQASLAWSGGDNAVVEAASLSAIQAFMQPSDLMQSGGAHSEVRDGIATILASVPCARLQATFLPETGQLELRGHIPEDALRGPVLAALKQQIGSAIPVTDQLLILPRPQCGALSGIADVGLPQSTEQLTNQRVIGASGFAQNYTYFGGQRLSLELVAPDYDGYVYVDFFTADGMVIHLQPNDIVPLEFSSAKSPLSVGSDRGDKPSLELTIGPPYGKEIAAAFASSVVLYDDPRPLQEPAENYLKFLKAQVTEARELHDDFKGEWVYFFISTAEQ</sequence>
<keyword evidence="5" id="KW-1185">Reference proteome</keyword>
<dbReference type="AlphaFoldDB" id="A0A126UYL0"/>
<keyword evidence="2" id="KW-0812">Transmembrane</keyword>
<feature type="compositionally biased region" description="Polar residues" evidence="1">
    <location>
        <begin position="103"/>
        <end position="112"/>
    </location>
</feature>
<proteinExistence type="predicted"/>
<reference evidence="4 5" key="1">
    <citation type="submission" date="2016-02" db="EMBL/GenBank/DDBJ databases">
        <title>Complete genome sequence of Halocynthiibacter arcticus PAMC 20958t from arctic marine sediment.</title>
        <authorList>
            <person name="Lee Y.M."/>
            <person name="Baek K."/>
            <person name="Lee H.K."/>
            <person name="Shin S.C."/>
        </authorList>
    </citation>
    <scope>NUCLEOTIDE SEQUENCE [LARGE SCALE GENOMIC DNA]</scope>
    <source>
        <strain evidence="4">PAMC 20958</strain>
    </source>
</reference>
<name>A0A126UYL0_9RHOB</name>
<accession>A0A126UYL0</accession>
<dbReference type="Pfam" id="PF14326">
    <property type="entry name" value="DUF4384"/>
    <property type="match status" value="1"/>
</dbReference>
<dbReference type="EMBL" id="CP014327">
    <property type="protein sequence ID" value="AML50726.1"/>
    <property type="molecule type" value="Genomic_DNA"/>
</dbReference>
<feature type="compositionally biased region" description="Low complexity" evidence="1">
    <location>
        <begin position="58"/>
        <end position="75"/>
    </location>
</feature>
<feature type="region of interest" description="Disordered" evidence="1">
    <location>
        <begin position="134"/>
        <end position="193"/>
    </location>
</feature>
<keyword evidence="2" id="KW-0472">Membrane</keyword>
<feature type="domain" description="DUF4384" evidence="3">
    <location>
        <begin position="358"/>
        <end position="425"/>
    </location>
</feature>
<dbReference type="KEGG" id="hat:RC74_04990"/>
<feature type="region of interest" description="Disordered" evidence="1">
    <location>
        <begin position="58"/>
        <end position="115"/>
    </location>
</feature>
<evidence type="ECO:0000256" key="1">
    <source>
        <dbReference type="SAM" id="MobiDB-lite"/>
    </source>
</evidence>
<dbReference type="STRING" id="1579316.RC74_04990"/>
<evidence type="ECO:0000313" key="4">
    <source>
        <dbReference type="EMBL" id="AML50726.1"/>
    </source>
</evidence>
<protein>
    <recommendedName>
        <fullName evidence="3">DUF4384 domain-containing protein</fullName>
    </recommendedName>
</protein>
<dbReference type="RefSeq" id="WP_039002355.1">
    <property type="nucleotide sequence ID" value="NZ_CP014327.1"/>
</dbReference>
<dbReference type="InterPro" id="IPR025493">
    <property type="entry name" value="DUF4384"/>
</dbReference>
<feature type="transmembrane region" description="Helical" evidence="2">
    <location>
        <begin position="7"/>
        <end position="31"/>
    </location>
</feature>
<evidence type="ECO:0000256" key="2">
    <source>
        <dbReference type="SAM" id="Phobius"/>
    </source>
</evidence>
<feature type="compositionally biased region" description="Polar residues" evidence="1">
    <location>
        <begin position="146"/>
        <end position="189"/>
    </location>
</feature>